<dbReference type="SUPFAM" id="SSF55136">
    <property type="entry name" value="Probable bacterial effector-binding domain"/>
    <property type="match status" value="1"/>
</dbReference>
<evidence type="ECO:0000313" key="3">
    <source>
        <dbReference type="EMBL" id="KAL3763669.1"/>
    </source>
</evidence>
<dbReference type="PANTHER" id="PTHR11220:SF58">
    <property type="entry name" value="SOUL HEME-BINDING FAMILY PROTEIN"/>
    <property type="match status" value="1"/>
</dbReference>
<dbReference type="Proteomes" id="UP001530293">
    <property type="component" value="Unassembled WGS sequence"/>
</dbReference>
<dbReference type="Gene3D" id="3.20.80.10">
    <property type="entry name" value="Regulatory factor, effector binding domain"/>
    <property type="match status" value="1"/>
</dbReference>
<sequence length="268" mass="28951">MTMRALPPQLQTGLQLLLTLATAFVTLRLGAGLAAWRAANNLEKPEYTVVKRLPLAATATASGRRVVEVRKYEPYLIAETTVNESSMRKAGSSGFGKCAGYIFGKNESRQSKTKQVVEEMSGEKMAMTAPVRSVGNTSSSSSEKMAMTSPVRSSGSITPNATGKTKISFVIGSKYSLQTAPKPIDKSVKVKKVDGHYLAATSFSGPPPSDNKIRQERDAILSTLEREGIRVKNKEETMVYGYHDPIVTPNCLRKNEVAVMVDGSSVSL</sequence>
<evidence type="ECO:0008006" key="5">
    <source>
        <dbReference type="Google" id="ProtNLM"/>
    </source>
</evidence>
<evidence type="ECO:0000256" key="2">
    <source>
        <dbReference type="SAM" id="MobiDB-lite"/>
    </source>
</evidence>
<feature type="compositionally biased region" description="Polar residues" evidence="2">
    <location>
        <begin position="150"/>
        <end position="159"/>
    </location>
</feature>
<protein>
    <recommendedName>
        <fullName evidence="5">OmpA-like domain-containing protein</fullName>
    </recommendedName>
</protein>
<name>A0ABD3MI14_9STRA</name>
<organism evidence="3 4">
    <name type="scientific">Discostella pseudostelligera</name>
    <dbReference type="NCBI Taxonomy" id="259834"/>
    <lineage>
        <taxon>Eukaryota</taxon>
        <taxon>Sar</taxon>
        <taxon>Stramenopiles</taxon>
        <taxon>Ochrophyta</taxon>
        <taxon>Bacillariophyta</taxon>
        <taxon>Coscinodiscophyceae</taxon>
        <taxon>Thalassiosirophycidae</taxon>
        <taxon>Stephanodiscales</taxon>
        <taxon>Stephanodiscaceae</taxon>
        <taxon>Discostella</taxon>
    </lineage>
</organism>
<dbReference type="Pfam" id="PF04832">
    <property type="entry name" value="SOUL"/>
    <property type="match status" value="1"/>
</dbReference>
<dbReference type="AlphaFoldDB" id="A0ABD3MI14"/>
<keyword evidence="4" id="KW-1185">Reference proteome</keyword>
<comment type="caution">
    <text evidence="3">The sequence shown here is derived from an EMBL/GenBank/DDBJ whole genome shotgun (WGS) entry which is preliminary data.</text>
</comment>
<feature type="region of interest" description="Disordered" evidence="2">
    <location>
        <begin position="131"/>
        <end position="159"/>
    </location>
</feature>
<dbReference type="EMBL" id="JALLBG020000118">
    <property type="protein sequence ID" value="KAL3763669.1"/>
    <property type="molecule type" value="Genomic_DNA"/>
</dbReference>
<evidence type="ECO:0000256" key="1">
    <source>
        <dbReference type="ARBA" id="ARBA00009817"/>
    </source>
</evidence>
<reference evidence="3 4" key="1">
    <citation type="submission" date="2024-10" db="EMBL/GenBank/DDBJ databases">
        <title>Updated reference genomes for cyclostephanoid diatoms.</title>
        <authorList>
            <person name="Roberts W.R."/>
            <person name="Alverson A.J."/>
        </authorList>
    </citation>
    <scope>NUCLEOTIDE SEQUENCE [LARGE SCALE GENOMIC DNA]</scope>
    <source>
        <strain evidence="3 4">AJA232-27</strain>
    </source>
</reference>
<gene>
    <name evidence="3" type="ORF">ACHAWU_009093</name>
</gene>
<evidence type="ECO:0000313" key="4">
    <source>
        <dbReference type="Proteomes" id="UP001530293"/>
    </source>
</evidence>
<dbReference type="InterPro" id="IPR011256">
    <property type="entry name" value="Reg_factor_effector_dom_sf"/>
</dbReference>
<proteinExistence type="inferred from homology"/>
<dbReference type="PANTHER" id="PTHR11220">
    <property type="entry name" value="HEME-BINDING PROTEIN-RELATED"/>
    <property type="match status" value="1"/>
</dbReference>
<comment type="similarity">
    <text evidence="1">Belongs to the HEBP family.</text>
</comment>
<dbReference type="InterPro" id="IPR006917">
    <property type="entry name" value="SOUL_heme-bd"/>
</dbReference>
<accession>A0ABD3MI14</accession>